<dbReference type="CDD" id="cd22343">
    <property type="entry name" value="PDDEXK_lambda_exonuclease-like"/>
    <property type="match status" value="1"/>
</dbReference>
<dbReference type="InterPro" id="IPR051703">
    <property type="entry name" value="NF-kappa-B_Signaling_Reg"/>
</dbReference>
<dbReference type="GO" id="GO:0006281">
    <property type="term" value="P:DNA repair"/>
    <property type="evidence" value="ECO:0007669"/>
    <property type="project" value="UniProtKB-ARBA"/>
</dbReference>
<dbReference type="AlphaFoldDB" id="A0AAN7PIZ2"/>
<dbReference type="Pfam" id="PF09588">
    <property type="entry name" value="YqaJ"/>
    <property type="match status" value="1"/>
</dbReference>
<dbReference type="PANTHER" id="PTHR46609">
    <property type="entry name" value="EXONUCLEASE, PHAGE-TYPE/RECB, C-TERMINAL DOMAIN-CONTAINING PROTEIN"/>
    <property type="match status" value="1"/>
</dbReference>
<dbReference type="Gene3D" id="3.90.320.10">
    <property type="match status" value="1"/>
</dbReference>
<feature type="domain" description="YqaJ viral recombinase" evidence="1">
    <location>
        <begin position="43"/>
        <end position="177"/>
    </location>
</feature>
<dbReference type="PANTHER" id="PTHR46609:SF8">
    <property type="entry name" value="YQAJ VIRAL RECOMBINASE DOMAIN-CONTAINING PROTEIN"/>
    <property type="match status" value="1"/>
</dbReference>
<dbReference type="InterPro" id="IPR019080">
    <property type="entry name" value="YqaJ_viral_recombinase"/>
</dbReference>
<evidence type="ECO:0000259" key="1">
    <source>
        <dbReference type="Pfam" id="PF09588"/>
    </source>
</evidence>
<name>A0AAN7PIZ2_9COLE</name>
<evidence type="ECO:0000313" key="3">
    <source>
        <dbReference type="Proteomes" id="UP001353858"/>
    </source>
</evidence>
<evidence type="ECO:0000313" key="2">
    <source>
        <dbReference type="EMBL" id="KAK4887438.1"/>
    </source>
</evidence>
<comment type="caution">
    <text evidence="2">The sequence shown here is derived from an EMBL/GenBank/DDBJ whole genome shotgun (WGS) entry which is preliminary data.</text>
</comment>
<reference evidence="3" key="1">
    <citation type="submission" date="2023-01" db="EMBL/GenBank/DDBJ databases">
        <title>Key to firefly adult light organ development and bioluminescence: homeobox transcription factors regulate luciferase expression and transportation to peroxisome.</title>
        <authorList>
            <person name="Fu X."/>
        </authorList>
    </citation>
    <scope>NUCLEOTIDE SEQUENCE [LARGE SCALE GENOMIC DNA]</scope>
</reference>
<dbReference type="InterPro" id="IPR011335">
    <property type="entry name" value="Restrct_endonuc-II-like"/>
</dbReference>
<sequence>MTEDELREACKLYLEKIVQRSNSLEKIKEIEHDTRGQHENPRWQELRKDCLTASNFGVVVKRRTSTSCHNLIKRLLYSQEIHENVAIQKYENQFNVKIEKCGLFIDSNNFLGASPDGLIGTNGLVEIKCLPSIGVNPIKDSATSTTCFEIKDGNVQLKKNHNYYFQVQGQLNITGREYCDFVIFTENDFHVEKMFVDRHFWQETMLPKLKLFFINCMLPEIVNARIPRGLKVRDPSYITEAKHKQKTNKHIKCFCFIYYLKIKI</sequence>
<dbReference type="Proteomes" id="UP001353858">
    <property type="component" value="Unassembled WGS sequence"/>
</dbReference>
<dbReference type="SUPFAM" id="SSF52980">
    <property type="entry name" value="Restriction endonuclease-like"/>
    <property type="match status" value="1"/>
</dbReference>
<protein>
    <recommendedName>
        <fullName evidence="1">YqaJ viral recombinase domain-containing protein</fullName>
    </recommendedName>
</protein>
<dbReference type="InterPro" id="IPR011604">
    <property type="entry name" value="PDDEXK-like_dom_sf"/>
</dbReference>
<dbReference type="EMBL" id="JARPUR010000001">
    <property type="protein sequence ID" value="KAK4887438.1"/>
    <property type="molecule type" value="Genomic_DNA"/>
</dbReference>
<gene>
    <name evidence="2" type="ORF">RN001_003709</name>
</gene>
<accession>A0AAN7PIZ2</accession>
<organism evidence="2 3">
    <name type="scientific">Aquatica leii</name>
    <dbReference type="NCBI Taxonomy" id="1421715"/>
    <lineage>
        <taxon>Eukaryota</taxon>
        <taxon>Metazoa</taxon>
        <taxon>Ecdysozoa</taxon>
        <taxon>Arthropoda</taxon>
        <taxon>Hexapoda</taxon>
        <taxon>Insecta</taxon>
        <taxon>Pterygota</taxon>
        <taxon>Neoptera</taxon>
        <taxon>Endopterygota</taxon>
        <taxon>Coleoptera</taxon>
        <taxon>Polyphaga</taxon>
        <taxon>Elateriformia</taxon>
        <taxon>Elateroidea</taxon>
        <taxon>Lampyridae</taxon>
        <taxon>Luciolinae</taxon>
        <taxon>Aquatica</taxon>
    </lineage>
</organism>
<proteinExistence type="predicted"/>
<keyword evidence="3" id="KW-1185">Reference proteome</keyword>